<dbReference type="PROSITE" id="PS50055">
    <property type="entry name" value="TYR_PHOSPHATASE_PTP"/>
    <property type="match status" value="1"/>
</dbReference>
<feature type="domain" description="Tyrosine-protein phosphatase" evidence="1">
    <location>
        <begin position="64"/>
        <end position="290"/>
    </location>
</feature>
<dbReference type="Gene3D" id="3.90.190.10">
    <property type="entry name" value="Protein tyrosine phosphatase superfamily"/>
    <property type="match status" value="1"/>
</dbReference>
<organism evidence="4 6">
    <name type="scientific">Bursaphelenchus xylophilus</name>
    <name type="common">Pinewood nematode worm</name>
    <name type="synonym">Aphelenchoides xylophilus</name>
    <dbReference type="NCBI Taxonomy" id="6326"/>
    <lineage>
        <taxon>Eukaryota</taxon>
        <taxon>Metazoa</taxon>
        <taxon>Ecdysozoa</taxon>
        <taxon>Nematoda</taxon>
        <taxon>Chromadorea</taxon>
        <taxon>Rhabditida</taxon>
        <taxon>Tylenchina</taxon>
        <taxon>Tylenchomorpha</taxon>
        <taxon>Aphelenchoidea</taxon>
        <taxon>Aphelenchoididae</taxon>
        <taxon>Bursaphelenchus</taxon>
    </lineage>
</organism>
<dbReference type="OrthoDB" id="6144703at2759"/>
<dbReference type="PROSITE" id="PS50056">
    <property type="entry name" value="TYR_PHOSPHATASE_2"/>
    <property type="match status" value="1"/>
</dbReference>
<dbReference type="PANTHER" id="PTHR46163:SF5">
    <property type="entry name" value="TYROSINE-PROTEIN PHOSPHATASE"/>
    <property type="match status" value="1"/>
</dbReference>
<protein>
    <submittedName>
        <fullName evidence="3">(pine wood nematode) hypothetical protein</fullName>
    </submittedName>
</protein>
<dbReference type="Proteomes" id="UP000095284">
    <property type="component" value="Unplaced"/>
</dbReference>
<dbReference type="SUPFAM" id="SSF52799">
    <property type="entry name" value="(Phosphotyrosine protein) phosphatases II"/>
    <property type="match status" value="1"/>
</dbReference>
<dbReference type="SMR" id="A0A1I7RSC1"/>
<reference evidence="3" key="2">
    <citation type="submission" date="2020-09" db="EMBL/GenBank/DDBJ databases">
        <authorList>
            <person name="Kikuchi T."/>
        </authorList>
    </citation>
    <scope>NUCLEOTIDE SEQUENCE</scope>
    <source>
        <strain evidence="3">Ka4C1</strain>
    </source>
</reference>
<dbReference type="InterPro" id="IPR003595">
    <property type="entry name" value="Tyr_Pase_cat"/>
</dbReference>
<evidence type="ECO:0000259" key="2">
    <source>
        <dbReference type="PROSITE" id="PS50056"/>
    </source>
</evidence>
<dbReference type="InterPro" id="IPR052782">
    <property type="entry name" value="Oocyte-zygote_transition_reg"/>
</dbReference>
<evidence type="ECO:0000313" key="3">
    <source>
        <dbReference type="EMBL" id="CAD5231728.1"/>
    </source>
</evidence>
<dbReference type="SMART" id="SM00404">
    <property type="entry name" value="PTPc_motif"/>
    <property type="match status" value="1"/>
</dbReference>
<reference evidence="6" key="1">
    <citation type="submission" date="2016-11" db="UniProtKB">
        <authorList>
            <consortium name="WormBaseParasite"/>
        </authorList>
    </citation>
    <scope>IDENTIFICATION</scope>
</reference>
<dbReference type="EMBL" id="CAJFDI010000005">
    <property type="protein sequence ID" value="CAD5231728.1"/>
    <property type="molecule type" value="Genomic_DNA"/>
</dbReference>
<dbReference type="Proteomes" id="UP000582659">
    <property type="component" value="Unassembled WGS sequence"/>
</dbReference>
<name>A0A1I7RSC1_BURXY</name>
<dbReference type="InterPro" id="IPR016130">
    <property type="entry name" value="Tyr_Pase_AS"/>
</dbReference>
<dbReference type="eggNOG" id="KOG0789">
    <property type="taxonomic scope" value="Eukaryota"/>
</dbReference>
<dbReference type="CDD" id="cd00047">
    <property type="entry name" value="PTPc"/>
    <property type="match status" value="1"/>
</dbReference>
<evidence type="ECO:0000313" key="5">
    <source>
        <dbReference type="Proteomes" id="UP000659654"/>
    </source>
</evidence>
<accession>A0A1I7RSC1</accession>
<feature type="domain" description="Tyrosine specific protein phosphatases" evidence="2">
    <location>
        <begin position="214"/>
        <end position="281"/>
    </location>
</feature>
<dbReference type="SMART" id="SM00194">
    <property type="entry name" value="PTPc"/>
    <property type="match status" value="1"/>
</dbReference>
<evidence type="ECO:0000313" key="4">
    <source>
        <dbReference type="Proteomes" id="UP000095284"/>
    </source>
</evidence>
<proteinExistence type="predicted"/>
<dbReference type="InterPro" id="IPR029021">
    <property type="entry name" value="Prot-tyrosine_phosphatase-like"/>
</dbReference>
<keyword evidence="5" id="KW-1185">Reference proteome</keyword>
<dbReference type="PANTHER" id="PTHR46163">
    <property type="entry name" value="TYROSINE-PROTEIN PHOSPHATASE-RELATED"/>
    <property type="match status" value="1"/>
</dbReference>
<dbReference type="PROSITE" id="PS00383">
    <property type="entry name" value="TYR_PHOSPHATASE_1"/>
    <property type="match status" value="1"/>
</dbReference>
<dbReference type="Proteomes" id="UP000659654">
    <property type="component" value="Unassembled WGS sequence"/>
</dbReference>
<dbReference type="GO" id="GO:0004725">
    <property type="term" value="F:protein tyrosine phosphatase activity"/>
    <property type="evidence" value="ECO:0007669"/>
    <property type="project" value="InterPro"/>
</dbReference>
<dbReference type="WBParaSite" id="BXY_0362500.1">
    <property type="protein sequence ID" value="BXY_0362500.1"/>
    <property type="gene ID" value="BXY_0362500"/>
</dbReference>
<dbReference type="InterPro" id="IPR000387">
    <property type="entry name" value="Tyr_Pase_dom"/>
</dbReference>
<dbReference type="PRINTS" id="PR00700">
    <property type="entry name" value="PRTYPHPHTASE"/>
</dbReference>
<dbReference type="AlphaFoldDB" id="A0A1I7RSC1"/>
<dbReference type="InterPro" id="IPR000242">
    <property type="entry name" value="PTP_cat"/>
</dbReference>
<gene>
    <name evidence="3" type="ORF">BXYJ_LOCUS11824</name>
</gene>
<dbReference type="EMBL" id="CAJFCV020000005">
    <property type="protein sequence ID" value="CAG9123058.1"/>
    <property type="molecule type" value="Genomic_DNA"/>
</dbReference>
<evidence type="ECO:0000259" key="1">
    <source>
        <dbReference type="PROSITE" id="PS50055"/>
    </source>
</evidence>
<dbReference type="Pfam" id="PF00102">
    <property type="entry name" value="Y_phosphatase"/>
    <property type="match status" value="1"/>
</dbReference>
<evidence type="ECO:0000313" key="6">
    <source>
        <dbReference type="WBParaSite" id="BXY_0362500.1"/>
    </source>
</evidence>
<sequence>MSGKNGAIRSGEKKTVEWRRSADTLSRITLEKGVDGLVEEYLNAEKHAPSCTITAFRKNNALGKNRSPYVGCLDETRVVLNNMPNDYIHANYVGFSQKPHRFIITQAPLDTTIVDFWAMIAQEKSEHIVMICDFIEDGKSKCSEYFPRERGRKKIFENFEITCMASEQIKSTNSTSVVISRLKLSSVNGSFNLTHYFLNNWPDRKVPDDPKILIKIMSMIRVSRNPIVVHCSTGIGRSGTFVGIELMLETVSCNLPLPHPNLLDFLRRQRAHAISTDLQYVFIFDFILDYFRTEHIISQYVITGIQKFHEEFENLKASNKGLK</sequence>